<evidence type="ECO:0000256" key="1">
    <source>
        <dbReference type="SAM" id="Phobius"/>
    </source>
</evidence>
<feature type="transmembrane region" description="Helical" evidence="1">
    <location>
        <begin position="200"/>
        <end position="221"/>
    </location>
</feature>
<dbReference type="Pfam" id="PF08006">
    <property type="entry name" value="HAAS_TM"/>
    <property type="match status" value="1"/>
</dbReference>
<name>A0ABT9YC68_9BACI</name>
<feature type="transmembrane region" description="Helical" evidence="1">
    <location>
        <begin position="111"/>
        <end position="132"/>
    </location>
</feature>
<reference evidence="3 4" key="1">
    <citation type="submission" date="2023-07" db="EMBL/GenBank/DDBJ databases">
        <title>Genomic Encyclopedia of Type Strains, Phase IV (KMG-IV): sequencing the most valuable type-strain genomes for metagenomic binning, comparative biology and taxonomic classification.</title>
        <authorList>
            <person name="Goeker M."/>
        </authorList>
    </citation>
    <scope>NUCLEOTIDE SEQUENCE [LARGE SCALE GENOMIC DNA]</scope>
    <source>
        <strain evidence="3 4">DSM 19154</strain>
    </source>
</reference>
<feature type="transmembrane region" description="Helical" evidence="1">
    <location>
        <begin position="79"/>
        <end position="96"/>
    </location>
</feature>
<feature type="transmembrane region" description="Helical" evidence="1">
    <location>
        <begin position="227"/>
        <end position="244"/>
    </location>
</feature>
<keyword evidence="4" id="KW-1185">Reference proteome</keyword>
<organism evidence="3 4">
    <name type="scientific">Alkalicoccobacillus murimartini</name>
    <dbReference type="NCBI Taxonomy" id="171685"/>
    <lineage>
        <taxon>Bacteria</taxon>
        <taxon>Bacillati</taxon>
        <taxon>Bacillota</taxon>
        <taxon>Bacilli</taxon>
        <taxon>Bacillales</taxon>
        <taxon>Bacillaceae</taxon>
        <taxon>Alkalicoccobacillus</taxon>
    </lineage>
</organism>
<accession>A0ABT9YC68</accession>
<feature type="domain" description="HAAS transmembrane region" evidence="2">
    <location>
        <begin position="101"/>
        <end position="205"/>
    </location>
</feature>
<dbReference type="EMBL" id="JAUSUA010000001">
    <property type="protein sequence ID" value="MDQ0205446.1"/>
    <property type="molecule type" value="Genomic_DNA"/>
</dbReference>
<protein>
    <submittedName>
        <fullName evidence="3">DNA-binding ferritin-like protein (Dps family)/heme/copper-type cytochrome/quinol oxidase subunit 4</fullName>
    </submittedName>
</protein>
<keyword evidence="1" id="KW-1133">Transmembrane helix</keyword>
<evidence type="ECO:0000313" key="3">
    <source>
        <dbReference type="EMBL" id="MDQ0205446.1"/>
    </source>
</evidence>
<comment type="caution">
    <text evidence="3">The sequence shown here is derived from an EMBL/GenBank/DDBJ whole genome shotgun (WGS) entry which is preliminary data.</text>
</comment>
<dbReference type="PANTHER" id="PTHR41307">
    <property type="entry name" value="MEMBRANE PROTEIN-RELATED"/>
    <property type="match status" value="1"/>
</dbReference>
<dbReference type="InterPro" id="IPR012963">
    <property type="entry name" value="HAAS_TM"/>
</dbReference>
<feature type="transmembrane region" description="Helical" evidence="1">
    <location>
        <begin position="176"/>
        <end position="195"/>
    </location>
</feature>
<proteinExistence type="predicted"/>
<keyword evidence="1" id="KW-0472">Membrane</keyword>
<dbReference type="RefSeq" id="WP_306979143.1">
    <property type="nucleotide sequence ID" value="NZ_JAUSUA010000001.1"/>
</dbReference>
<dbReference type="SUPFAM" id="SSF158560">
    <property type="entry name" value="BH3980-like"/>
    <property type="match status" value="1"/>
</dbReference>
<keyword evidence="1" id="KW-0812">Transmembrane</keyword>
<gene>
    <name evidence="3" type="ORF">J2S05_000220</name>
</gene>
<evidence type="ECO:0000313" key="4">
    <source>
        <dbReference type="Proteomes" id="UP001225034"/>
    </source>
</evidence>
<dbReference type="PANTHER" id="PTHR41307:SF1">
    <property type="entry name" value="MEMBRANE PROTEIN"/>
    <property type="match status" value="1"/>
</dbReference>
<dbReference type="Gene3D" id="1.10.1900.10">
    <property type="entry name" value="c-terminal domain of poly(a) binding protein"/>
    <property type="match status" value="1"/>
</dbReference>
<evidence type="ECO:0000259" key="2">
    <source>
        <dbReference type="Pfam" id="PF08006"/>
    </source>
</evidence>
<sequence length="256" mass="28584">MSVHSTLSKESQTFLENLRVYLFSSGKQSDEIDGIVAELENHLHEAEEAGKPIEKIVGDSPKAYMESLSSEMKVDMKTWMKYIAMIILGAFSFRVLSDFTRGSMAYSTFELIGHIVTVLLSIPLLLLTMKYLASNSFSTRKEILVLLPAAIIPAAMFMGVIFMDTFVTTPIIELNTLSRLVTVIITILFVIYMAVWSKSLLLPICILLLIAPEYLLSFTALQEASRLIIGLFITYAGLLIYMGMTMKKSKSENSAH</sequence>
<feature type="transmembrane region" description="Helical" evidence="1">
    <location>
        <begin position="144"/>
        <end position="164"/>
    </location>
</feature>
<dbReference type="Proteomes" id="UP001225034">
    <property type="component" value="Unassembled WGS sequence"/>
</dbReference>